<protein>
    <submittedName>
        <fullName evidence="2">Uncharacterized protein</fullName>
    </submittedName>
</protein>
<feature type="compositionally biased region" description="Basic and acidic residues" evidence="1">
    <location>
        <begin position="78"/>
        <end position="123"/>
    </location>
</feature>
<evidence type="ECO:0000313" key="2">
    <source>
        <dbReference type="EMBL" id="SVB49423.1"/>
    </source>
</evidence>
<evidence type="ECO:0000256" key="1">
    <source>
        <dbReference type="SAM" id="MobiDB-lite"/>
    </source>
</evidence>
<name>A0A382EHL6_9ZZZZ</name>
<feature type="region of interest" description="Disordered" evidence="1">
    <location>
        <begin position="197"/>
        <end position="247"/>
    </location>
</feature>
<organism evidence="2">
    <name type="scientific">marine metagenome</name>
    <dbReference type="NCBI Taxonomy" id="408172"/>
    <lineage>
        <taxon>unclassified sequences</taxon>
        <taxon>metagenomes</taxon>
        <taxon>ecological metagenomes</taxon>
    </lineage>
</organism>
<reference evidence="2" key="1">
    <citation type="submission" date="2018-05" db="EMBL/GenBank/DDBJ databases">
        <authorList>
            <person name="Lanie J.A."/>
            <person name="Ng W.-L."/>
            <person name="Kazmierczak K.M."/>
            <person name="Andrzejewski T.M."/>
            <person name="Davidsen T.M."/>
            <person name="Wayne K.J."/>
            <person name="Tettelin H."/>
            <person name="Glass J.I."/>
            <person name="Rusch D."/>
            <person name="Podicherti R."/>
            <person name="Tsui H.-C.T."/>
            <person name="Winkler M.E."/>
        </authorList>
    </citation>
    <scope>NUCLEOTIDE SEQUENCE</scope>
</reference>
<accession>A0A382EHL6</accession>
<proteinExistence type="predicted"/>
<dbReference type="AlphaFoldDB" id="A0A382EHL6"/>
<dbReference type="EMBL" id="UINC01044239">
    <property type="protein sequence ID" value="SVB49423.1"/>
    <property type="molecule type" value="Genomic_DNA"/>
</dbReference>
<feature type="region of interest" description="Disordered" evidence="1">
    <location>
        <begin position="52"/>
        <end position="185"/>
    </location>
</feature>
<sequence length="247" mass="27036">MSDKKETATPVESKSKFEQMLEKVVADDRTGADDIFHEIVVEKSRKIYEDLLEDDIKEVDVPEASKDEKTAEATTTEATKEDKAEEKADAKEEDTKEATKEDDKKDEEVKEKSKEDQKDEKATSETLVDIQPVEQPQKVELAPVATPTPTEDGIGGDATDDMVGDIEVDKDNGDEAPSDGEDLEDRVVDLEDAIDELKAEFDAMMSDGGDDAEAPADDEAGDDEEGSDDAEEEGNLPTSELGSEEQK</sequence>
<feature type="compositionally biased region" description="Basic and acidic residues" evidence="1">
    <location>
        <begin position="58"/>
        <end position="71"/>
    </location>
</feature>
<feature type="compositionally biased region" description="Acidic residues" evidence="1">
    <location>
        <begin position="208"/>
        <end position="234"/>
    </location>
</feature>
<feature type="non-terminal residue" evidence="2">
    <location>
        <position position="247"/>
    </location>
</feature>
<feature type="compositionally biased region" description="Acidic residues" evidence="1">
    <location>
        <begin position="174"/>
        <end position="184"/>
    </location>
</feature>
<gene>
    <name evidence="2" type="ORF">METZ01_LOCUS202277</name>
</gene>